<protein>
    <submittedName>
        <fullName evidence="2">Uncharacterized protein</fullName>
    </submittedName>
</protein>
<proteinExistence type="predicted"/>
<feature type="transmembrane region" description="Helical" evidence="1">
    <location>
        <begin position="47"/>
        <end position="70"/>
    </location>
</feature>
<dbReference type="Proteomes" id="UP001241605">
    <property type="component" value="Chromosome"/>
</dbReference>
<keyword evidence="1" id="KW-0472">Membrane</keyword>
<sequence length="114" mass="12494">MDSALQTFEKRQKALRRKHERMARGYVNKLDRNGLITQRPDSKLGGILFKLVMLVVLAIVVSKILLLAALGQEAYLTHLTNLQAGGTAEQAGAWLMQIDPVTAKVAEGVALILN</sequence>
<keyword evidence="3" id="KW-1185">Reference proteome</keyword>
<keyword evidence="1" id="KW-0812">Transmembrane</keyword>
<evidence type="ECO:0000313" key="3">
    <source>
        <dbReference type="Proteomes" id="UP001241605"/>
    </source>
</evidence>
<dbReference type="EMBL" id="CP124616">
    <property type="protein sequence ID" value="WGW05361.1"/>
    <property type="molecule type" value="Genomic_DNA"/>
</dbReference>
<name>A0ABY8QMW7_9RHOB</name>
<organism evidence="2 3">
    <name type="scientific">Tropicibacter oceani</name>
    <dbReference type="NCBI Taxonomy" id="3058420"/>
    <lineage>
        <taxon>Bacteria</taxon>
        <taxon>Pseudomonadati</taxon>
        <taxon>Pseudomonadota</taxon>
        <taxon>Alphaproteobacteria</taxon>
        <taxon>Rhodobacterales</taxon>
        <taxon>Roseobacteraceae</taxon>
        <taxon>Tropicibacter</taxon>
    </lineage>
</organism>
<dbReference type="RefSeq" id="WP_282301984.1">
    <property type="nucleotide sequence ID" value="NZ_CP124616.1"/>
</dbReference>
<evidence type="ECO:0000313" key="2">
    <source>
        <dbReference type="EMBL" id="WGW05361.1"/>
    </source>
</evidence>
<reference evidence="2 3" key="1">
    <citation type="submission" date="2023-05" db="EMBL/GenBank/DDBJ databases">
        <title>YMD87, complete Genome.</title>
        <authorList>
            <person name="Zhang J."/>
            <person name="Xu X."/>
        </authorList>
    </citation>
    <scope>NUCLEOTIDE SEQUENCE [LARGE SCALE GENOMIC DNA]</scope>
    <source>
        <strain evidence="2 3">YMD87</strain>
    </source>
</reference>
<keyword evidence="1" id="KW-1133">Transmembrane helix</keyword>
<evidence type="ECO:0000256" key="1">
    <source>
        <dbReference type="SAM" id="Phobius"/>
    </source>
</evidence>
<accession>A0ABY8QMW7</accession>
<gene>
    <name evidence="2" type="ORF">QF118_07385</name>
</gene>